<keyword evidence="2" id="KW-1185">Reference proteome</keyword>
<gene>
    <name evidence="1" type="ORF">M422DRAFT_267202</name>
</gene>
<name>A0A0C9V0H8_SPHS4</name>
<accession>A0A0C9V0H8</accession>
<dbReference type="HOGENOM" id="CLU_1856565_0_0_1"/>
<evidence type="ECO:0000313" key="1">
    <source>
        <dbReference type="EMBL" id="KIJ31131.1"/>
    </source>
</evidence>
<dbReference type="Proteomes" id="UP000054279">
    <property type="component" value="Unassembled WGS sequence"/>
</dbReference>
<protein>
    <submittedName>
        <fullName evidence="1">Uncharacterized protein</fullName>
    </submittedName>
</protein>
<evidence type="ECO:0000313" key="2">
    <source>
        <dbReference type="Proteomes" id="UP000054279"/>
    </source>
</evidence>
<dbReference type="AlphaFoldDB" id="A0A0C9V0H8"/>
<dbReference type="EMBL" id="KN837247">
    <property type="protein sequence ID" value="KIJ31131.1"/>
    <property type="molecule type" value="Genomic_DNA"/>
</dbReference>
<organism evidence="1 2">
    <name type="scientific">Sphaerobolus stellatus (strain SS14)</name>
    <dbReference type="NCBI Taxonomy" id="990650"/>
    <lineage>
        <taxon>Eukaryota</taxon>
        <taxon>Fungi</taxon>
        <taxon>Dikarya</taxon>
        <taxon>Basidiomycota</taxon>
        <taxon>Agaricomycotina</taxon>
        <taxon>Agaricomycetes</taxon>
        <taxon>Phallomycetidae</taxon>
        <taxon>Geastrales</taxon>
        <taxon>Sphaerobolaceae</taxon>
        <taxon>Sphaerobolus</taxon>
    </lineage>
</organism>
<proteinExistence type="predicted"/>
<reference evidence="1 2" key="1">
    <citation type="submission" date="2014-06" db="EMBL/GenBank/DDBJ databases">
        <title>Evolutionary Origins and Diversification of the Mycorrhizal Mutualists.</title>
        <authorList>
            <consortium name="DOE Joint Genome Institute"/>
            <consortium name="Mycorrhizal Genomics Consortium"/>
            <person name="Kohler A."/>
            <person name="Kuo A."/>
            <person name="Nagy L.G."/>
            <person name="Floudas D."/>
            <person name="Copeland A."/>
            <person name="Barry K.W."/>
            <person name="Cichocki N."/>
            <person name="Veneault-Fourrey C."/>
            <person name="LaButti K."/>
            <person name="Lindquist E.A."/>
            <person name="Lipzen A."/>
            <person name="Lundell T."/>
            <person name="Morin E."/>
            <person name="Murat C."/>
            <person name="Riley R."/>
            <person name="Ohm R."/>
            <person name="Sun H."/>
            <person name="Tunlid A."/>
            <person name="Henrissat B."/>
            <person name="Grigoriev I.V."/>
            <person name="Hibbett D.S."/>
            <person name="Martin F."/>
        </authorList>
    </citation>
    <scope>NUCLEOTIDE SEQUENCE [LARGE SCALE GENOMIC DNA]</scope>
    <source>
        <strain evidence="1 2">SS14</strain>
    </source>
</reference>
<sequence>MAMDAIIAIIATIAFDHFRDAPTPIKRLCSNFKIDYLEPHLKKLLDDCYHVEDGAYEVIRPANDIMTSESVCSNESRVVQGSFMFQLSPRPPPRHGKHYAKLLLNLIASVVNIFQDDFLCSPNALRRSCTLFKTLLAA</sequence>